<evidence type="ECO:0000313" key="1">
    <source>
        <dbReference type="Proteomes" id="UP000887579"/>
    </source>
</evidence>
<proteinExistence type="predicted"/>
<name>A0AC34GWI6_9BILA</name>
<organism evidence="1 2">
    <name type="scientific">Panagrolaimus sp. ES5</name>
    <dbReference type="NCBI Taxonomy" id="591445"/>
    <lineage>
        <taxon>Eukaryota</taxon>
        <taxon>Metazoa</taxon>
        <taxon>Ecdysozoa</taxon>
        <taxon>Nematoda</taxon>
        <taxon>Chromadorea</taxon>
        <taxon>Rhabditida</taxon>
        <taxon>Tylenchina</taxon>
        <taxon>Panagrolaimomorpha</taxon>
        <taxon>Panagrolaimoidea</taxon>
        <taxon>Panagrolaimidae</taxon>
        <taxon>Panagrolaimus</taxon>
    </lineage>
</organism>
<protein>
    <submittedName>
        <fullName evidence="2">Uncharacterized protein</fullName>
    </submittedName>
</protein>
<accession>A0AC34GWI6</accession>
<sequence length="201" mass="23001">MASEPQEDYSFEEFVGIHEGQLRASNVPQHFWPSLYEKLTKQSFDAGEYFEIIAEVPDGDDGISSSWSVLTIKDIKTEDPNHIFLIDHAWTFKPNKAREVLEQHSSLKQRLVDFFSLGQEDENNSCSDYVGDSESGDVRHSSSHAKLQEASGGDRCDVTANSEEECIRDDDLKQKDIREINAILKNIWKVAQTYSIRRREN</sequence>
<dbReference type="Proteomes" id="UP000887579">
    <property type="component" value="Unplaced"/>
</dbReference>
<evidence type="ECO:0000313" key="2">
    <source>
        <dbReference type="WBParaSite" id="ES5_v2.g9342.t1"/>
    </source>
</evidence>
<reference evidence="2" key="1">
    <citation type="submission" date="2022-11" db="UniProtKB">
        <authorList>
            <consortium name="WormBaseParasite"/>
        </authorList>
    </citation>
    <scope>IDENTIFICATION</scope>
</reference>
<dbReference type="WBParaSite" id="ES5_v2.g9342.t1">
    <property type="protein sequence ID" value="ES5_v2.g9342.t1"/>
    <property type="gene ID" value="ES5_v2.g9342"/>
</dbReference>